<dbReference type="EMBL" id="MU004354">
    <property type="protein sequence ID" value="KAF2655100.1"/>
    <property type="molecule type" value="Genomic_DNA"/>
</dbReference>
<evidence type="ECO:0000256" key="1">
    <source>
        <dbReference type="ARBA" id="ARBA00004167"/>
    </source>
</evidence>
<organism evidence="9 10">
    <name type="scientific">Lophiostoma macrostomum CBS 122681</name>
    <dbReference type="NCBI Taxonomy" id="1314788"/>
    <lineage>
        <taxon>Eukaryota</taxon>
        <taxon>Fungi</taxon>
        <taxon>Dikarya</taxon>
        <taxon>Ascomycota</taxon>
        <taxon>Pezizomycotina</taxon>
        <taxon>Dothideomycetes</taxon>
        <taxon>Pleosporomycetidae</taxon>
        <taxon>Pleosporales</taxon>
        <taxon>Lophiostomataceae</taxon>
        <taxon>Lophiostoma</taxon>
    </lineage>
</organism>
<dbReference type="PANTHER" id="PTHR24269">
    <property type="entry name" value="KREMEN PROTEIN"/>
    <property type="match status" value="1"/>
</dbReference>
<evidence type="ECO:0000259" key="8">
    <source>
        <dbReference type="PROSITE" id="PS51212"/>
    </source>
</evidence>
<protein>
    <submittedName>
        <fullName evidence="9">WSC-domain-containing protein</fullName>
    </submittedName>
</protein>
<feature type="domain" description="WSC" evidence="8">
    <location>
        <begin position="47"/>
        <end position="140"/>
    </location>
</feature>
<sequence length="185" mass="19896">MMSTTSASRQRLPGIAALLLVSVTALSDTSEISRRDGLTIPVSPYPNWSYAGCYVDTVQTRMLPFNFYTGRPITNANCVSFCSNHGYYVAGTEYSGECWCGSSIIPGDTLAPDADCSMPCKGDSTEACGGPNRLTVYETASTFVDPGIMGFHSLGCWTLQPACGSSPQYWKIVQAYTSCIIGLFQ</sequence>
<evidence type="ECO:0000256" key="5">
    <source>
        <dbReference type="ARBA" id="ARBA00023136"/>
    </source>
</evidence>
<dbReference type="InterPro" id="IPR051836">
    <property type="entry name" value="Kremen_rcpt"/>
</dbReference>
<keyword evidence="2" id="KW-0812">Transmembrane</keyword>
<reference evidence="9" key="1">
    <citation type="journal article" date="2020" name="Stud. Mycol.">
        <title>101 Dothideomycetes genomes: a test case for predicting lifestyles and emergence of pathogens.</title>
        <authorList>
            <person name="Haridas S."/>
            <person name="Albert R."/>
            <person name="Binder M."/>
            <person name="Bloem J."/>
            <person name="Labutti K."/>
            <person name="Salamov A."/>
            <person name="Andreopoulos B."/>
            <person name="Baker S."/>
            <person name="Barry K."/>
            <person name="Bills G."/>
            <person name="Bluhm B."/>
            <person name="Cannon C."/>
            <person name="Castanera R."/>
            <person name="Culley D."/>
            <person name="Daum C."/>
            <person name="Ezra D."/>
            <person name="Gonzalez J."/>
            <person name="Henrissat B."/>
            <person name="Kuo A."/>
            <person name="Liang C."/>
            <person name="Lipzen A."/>
            <person name="Lutzoni F."/>
            <person name="Magnuson J."/>
            <person name="Mondo S."/>
            <person name="Nolan M."/>
            <person name="Ohm R."/>
            <person name="Pangilinan J."/>
            <person name="Park H.-J."/>
            <person name="Ramirez L."/>
            <person name="Alfaro M."/>
            <person name="Sun H."/>
            <person name="Tritt A."/>
            <person name="Yoshinaga Y."/>
            <person name="Zwiers L.-H."/>
            <person name="Turgeon B."/>
            <person name="Goodwin S."/>
            <person name="Spatafora J."/>
            <person name="Crous P."/>
            <person name="Grigoriev I."/>
        </authorList>
    </citation>
    <scope>NUCLEOTIDE SEQUENCE</scope>
    <source>
        <strain evidence="9">CBS 122681</strain>
    </source>
</reference>
<evidence type="ECO:0000313" key="10">
    <source>
        <dbReference type="Proteomes" id="UP000799324"/>
    </source>
</evidence>
<feature type="chain" id="PRO_5025375358" evidence="7">
    <location>
        <begin position="28"/>
        <end position="185"/>
    </location>
</feature>
<gene>
    <name evidence="9" type="ORF">K491DRAFT_440471</name>
</gene>
<dbReference type="OrthoDB" id="2019572at2759"/>
<keyword evidence="10" id="KW-1185">Reference proteome</keyword>
<evidence type="ECO:0000256" key="6">
    <source>
        <dbReference type="ARBA" id="ARBA00023180"/>
    </source>
</evidence>
<dbReference type="AlphaFoldDB" id="A0A6A6T5R9"/>
<name>A0A6A6T5R9_9PLEO</name>
<dbReference type="InterPro" id="IPR002889">
    <property type="entry name" value="WSC_carb-bd"/>
</dbReference>
<keyword evidence="4" id="KW-1133">Transmembrane helix</keyword>
<accession>A0A6A6T5R9</accession>
<dbReference type="Pfam" id="PF01822">
    <property type="entry name" value="WSC"/>
    <property type="match status" value="1"/>
</dbReference>
<evidence type="ECO:0000256" key="7">
    <source>
        <dbReference type="SAM" id="SignalP"/>
    </source>
</evidence>
<evidence type="ECO:0000256" key="2">
    <source>
        <dbReference type="ARBA" id="ARBA00022692"/>
    </source>
</evidence>
<comment type="subcellular location">
    <subcellularLocation>
        <location evidence="1">Membrane</location>
        <topology evidence="1">Single-pass membrane protein</topology>
    </subcellularLocation>
</comment>
<evidence type="ECO:0000256" key="3">
    <source>
        <dbReference type="ARBA" id="ARBA00022729"/>
    </source>
</evidence>
<dbReference type="GO" id="GO:0005886">
    <property type="term" value="C:plasma membrane"/>
    <property type="evidence" value="ECO:0007669"/>
    <property type="project" value="TreeGrafter"/>
</dbReference>
<keyword evidence="3 7" id="KW-0732">Signal</keyword>
<dbReference type="PROSITE" id="PS51212">
    <property type="entry name" value="WSC"/>
    <property type="match status" value="1"/>
</dbReference>
<dbReference type="PANTHER" id="PTHR24269:SF16">
    <property type="entry name" value="PROTEIN SLG1"/>
    <property type="match status" value="1"/>
</dbReference>
<proteinExistence type="predicted"/>
<evidence type="ECO:0000313" key="9">
    <source>
        <dbReference type="EMBL" id="KAF2655100.1"/>
    </source>
</evidence>
<keyword evidence="5" id="KW-0472">Membrane</keyword>
<keyword evidence="6" id="KW-0325">Glycoprotein</keyword>
<dbReference type="Proteomes" id="UP000799324">
    <property type="component" value="Unassembled WGS sequence"/>
</dbReference>
<feature type="signal peptide" evidence="7">
    <location>
        <begin position="1"/>
        <end position="27"/>
    </location>
</feature>
<evidence type="ECO:0000256" key="4">
    <source>
        <dbReference type="ARBA" id="ARBA00022989"/>
    </source>
</evidence>
<dbReference type="SMART" id="SM00321">
    <property type="entry name" value="WSC"/>
    <property type="match status" value="1"/>
</dbReference>